<evidence type="ECO:0000256" key="1">
    <source>
        <dbReference type="SAM" id="MobiDB-lite"/>
    </source>
</evidence>
<accession>A0AA37N3G8</accession>
<name>A0AA37N3G8_9FIRM</name>
<feature type="region of interest" description="Disordered" evidence="1">
    <location>
        <begin position="29"/>
        <end position="49"/>
    </location>
</feature>
<gene>
    <name evidence="2" type="ORF">CE91St55_27410</name>
</gene>
<dbReference type="Proteomes" id="UP001055091">
    <property type="component" value="Unassembled WGS sequence"/>
</dbReference>
<organism evidence="2 3">
    <name type="scientific">Hungatella hathewayi</name>
    <dbReference type="NCBI Taxonomy" id="154046"/>
    <lineage>
        <taxon>Bacteria</taxon>
        <taxon>Bacillati</taxon>
        <taxon>Bacillota</taxon>
        <taxon>Clostridia</taxon>
        <taxon>Lachnospirales</taxon>
        <taxon>Lachnospiraceae</taxon>
        <taxon>Hungatella</taxon>
    </lineage>
</organism>
<dbReference type="EMBL" id="BQNJ01000001">
    <property type="protein sequence ID" value="GKH00760.1"/>
    <property type="molecule type" value="Genomic_DNA"/>
</dbReference>
<evidence type="ECO:0000313" key="2">
    <source>
        <dbReference type="EMBL" id="GKH00760.1"/>
    </source>
</evidence>
<sequence length="49" mass="5555">MQDTLSYFTAKGHQCQLCKFELLQPKGDAHDRHAEQGAYDNRFNGKGQA</sequence>
<proteinExistence type="predicted"/>
<protein>
    <submittedName>
        <fullName evidence="2">Uncharacterized protein</fullName>
    </submittedName>
</protein>
<reference evidence="2" key="1">
    <citation type="submission" date="2022-01" db="EMBL/GenBank/DDBJ databases">
        <title>Novel bile acid biosynthetic pathways are enriched in the microbiome of centenarians.</title>
        <authorList>
            <person name="Sato Y."/>
            <person name="Atarashi K."/>
            <person name="Plichta R.D."/>
            <person name="Arai Y."/>
            <person name="Sasajima S."/>
            <person name="Kearney M.S."/>
            <person name="Suda W."/>
            <person name="Takeshita K."/>
            <person name="Sasaki T."/>
            <person name="Okamoto S."/>
            <person name="Skelly N.A."/>
            <person name="Okamura Y."/>
            <person name="Vlamakis H."/>
            <person name="Li Y."/>
            <person name="Tanoue T."/>
            <person name="Takei H."/>
            <person name="Nittono H."/>
            <person name="Narushima S."/>
            <person name="Irie J."/>
            <person name="Itoh H."/>
            <person name="Moriya K."/>
            <person name="Sugiura Y."/>
            <person name="Suematsu M."/>
            <person name="Moritoki N."/>
            <person name="Shibata S."/>
            <person name="Littman R.D."/>
            <person name="Fischbach A.M."/>
            <person name="Uwamino Y."/>
            <person name="Inoue T."/>
            <person name="Honda A."/>
            <person name="Hattori M."/>
            <person name="Murai T."/>
            <person name="Xavier J.R."/>
            <person name="Hirose N."/>
            <person name="Honda K."/>
        </authorList>
    </citation>
    <scope>NUCLEOTIDE SEQUENCE</scope>
    <source>
        <strain evidence="2">CE91-St55</strain>
    </source>
</reference>
<comment type="caution">
    <text evidence="2">The sequence shown here is derived from an EMBL/GenBank/DDBJ whole genome shotgun (WGS) entry which is preliminary data.</text>
</comment>
<dbReference type="AlphaFoldDB" id="A0AA37N3G8"/>
<evidence type="ECO:0000313" key="3">
    <source>
        <dbReference type="Proteomes" id="UP001055091"/>
    </source>
</evidence>